<dbReference type="EMBL" id="LR797324">
    <property type="protein sequence ID" value="CAB4202610.1"/>
    <property type="molecule type" value="Genomic_DNA"/>
</dbReference>
<sequence length="78" mass="9043">MVNDMHDKMQIYAEILRQIGRMPNDYKEPDMEDMGEMEEPEGHHYENPEYEAAEEKGAKMVLGKKAEAVRTKGEKKEG</sequence>
<evidence type="ECO:0000256" key="1">
    <source>
        <dbReference type="SAM" id="MobiDB-lite"/>
    </source>
</evidence>
<gene>
    <name evidence="2" type="ORF">UFOVP1107_28</name>
    <name evidence="3" type="ORF">UFOVP1171_8</name>
    <name evidence="4" type="ORF">UFOVP1375_23</name>
    <name evidence="5" type="ORF">UFOVP1471_23</name>
</gene>
<dbReference type="EMBL" id="LR797050">
    <property type="protein sequence ID" value="CAB4183853.1"/>
    <property type="molecule type" value="Genomic_DNA"/>
</dbReference>
<dbReference type="EMBL" id="LR797417">
    <property type="protein sequence ID" value="CAB4214806.1"/>
    <property type="molecule type" value="Genomic_DNA"/>
</dbReference>
<reference evidence="5" key="1">
    <citation type="submission" date="2020-05" db="EMBL/GenBank/DDBJ databases">
        <authorList>
            <person name="Chiriac C."/>
            <person name="Salcher M."/>
            <person name="Ghai R."/>
            <person name="Kavagutti S V."/>
        </authorList>
    </citation>
    <scope>NUCLEOTIDE SEQUENCE</scope>
</reference>
<evidence type="ECO:0000313" key="3">
    <source>
        <dbReference type="EMBL" id="CAB4187809.1"/>
    </source>
</evidence>
<accession>A0A6J5SJB6</accession>
<name>A0A6J5SJB6_9CAUD</name>
<feature type="region of interest" description="Disordered" evidence="1">
    <location>
        <begin position="23"/>
        <end position="43"/>
    </location>
</feature>
<dbReference type="EMBL" id="LR797118">
    <property type="protein sequence ID" value="CAB4187809.1"/>
    <property type="molecule type" value="Genomic_DNA"/>
</dbReference>
<evidence type="ECO:0000313" key="4">
    <source>
        <dbReference type="EMBL" id="CAB4202610.1"/>
    </source>
</evidence>
<protein>
    <submittedName>
        <fullName evidence="5">Uncharacterized protein</fullName>
    </submittedName>
</protein>
<evidence type="ECO:0000313" key="5">
    <source>
        <dbReference type="EMBL" id="CAB4214806.1"/>
    </source>
</evidence>
<evidence type="ECO:0000313" key="2">
    <source>
        <dbReference type="EMBL" id="CAB4183853.1"/>
    </source>
</evidence>
<feature type="compositionally biased region" description="Acidic residues" evidence="1">
    <location>
        <begin position="30"/>
        <end position="39"/>
    </location>
</feature>
<proteinExistence type="predicted"/>
<organism evidence="5">
    <name type="scientific">uncultured Caudovirales phage</name>
    <dbReference type="NCBI Taxonomy" id="2100421"/>
    <lineage>
        <taxon>Viruses</taxon>
        <taxon>Duplodnaviria</taxon>
        <taxon>Heunggongvirae</taxon>
        <taxon>Uroviricota</taxon>
        <taxon>Caudoviricetes</taxon>
        <taxon>Peduoviridae</taxon>
        <taxon>Maltschvirus</taxon>
        <taxon>Maltschvirus maltsch</taxon>
    </lineage>
</organism>